<comment type="caution">
    <text evidence="3">The sequence shown here is derived from an EMBL/GenBank/DDBJ whole genome shotgun (WGS) entry which is preliminary data.</text>
</comment>
<organism evidence="3 4">
    <name type="scientific">Carnegiea gigantea</name>
    <dbReference type="NCBI Taxonomy" id="171969"/>
    <lineage>
        <taxon>Eukaryota</taxon>
        <taxon>Viridiplantae</taxon>
        <taxon>Streptophyta</taxon>
        <taxon>Embryophyta</taxon>
        <taxon>Tracheophyta</taxon>
        <taxon>Spermatophyta</taxon>
        <taxon>Magnoliopsida</taxon>
        <taxon>eudicotyledons</taxon>
        <taxon>Gunneridae</taxon>
        <taxon>Pentapetalae</taxon>
        <taxon>Caryophyllales</taxon>
        <taxon>Cactineae</taxon>
        <taxon>Cactaceae</taxon>
        <taxon>Cactoideae</taxon>
        <taxon>Echinocereeae</taxon>
        <taxon>Carnegiea</taxon>
    </lineage>
</organism>
<accession>A0A9Q1QAL3</accession>
<keyword evidence="2" id="KW-0597">Phosphoprotein</keyword>
<dbReference type="GO" id="GO:0004615">
    <property type="term" value="F:phosphomannomutase activity"/>
    <property type="evidence" value="ECO:0007669"/>
    <property type="project" value="TreeGrafter"/>
</dbReference>
<evidence type="ECO:0000313" key="3">
    <source>
        <dbReference type="EMBL" id="KAJ8434579.1"/>
    </source>
</evidence>
<dbReference type="AlphaFoldDB" id="A0A9Q1QAL3"/>
<comment type="cofactor">
    <cofactor evidence="1">
        <name>Mg(2+)</name>
        <dbReference type="ChEBI" id="CHEBI:18420"/>
    </cofactor>
</comment>
<evidence type="ECO:0000313" key="4">
    <source>
        <dbReference type="Proteomes" id="UP001153076"/>
    </source>
</evidence>
<dbReference type="OrthoDB" id="1743979at2759"/>
<proteinExistence type="predicted"/>
<gene>
    <name evidence="3" type="ORF">Cgig2_008348</name>
</gene>
<dbReference type="PANTHER" id="PTHR42946:SF1">
    <property type="entry name" value="PHOSPHOGLUCOMUTASE (ALPHA-D-GLUCOSE-1,6-BISPHOSPHATE-DEPENDENT)"/>
    <property type="match status" value="1"/>
</dbReference>
<dbReference type="InterPro" id="IPR050060">
    <property type="entry name" value="Phosphoglucosamine_mutase"/>
</dbReference>
<sequence>MAVMSGKILQNVSVAHHCQQNRQFHTQQSRDFLNSKLRSFLPFGGRRLAWNDILAMRLRTLPISESGFVSRGTVYSNAASSASAVPSLEKNDFLKLQNGSDIRGVAVAGVEGEPVTLTEPVSEAIAAAFAAWLADKKKNDASRPMRVSIGHDSRISASKLQKKKQQYDVLYFGMFLWLSDRAKGPPLDDLVVGEDRMLCLGDYRALALRSCNMAQALKTSCFVACHFNEVKSAGKPIIPNPGSVVENLNQVKAFLVALRSTDDFLTN</sequence>
<dbReference type="EMBL" id="JAKOGI010000467">
    <property type="protein sequence ID" value="KAJ8434579.1"/>
    <property type="molecule type" value="Genomic_DNA"/>
</dbReference>
<name>A0A9Q1QAL3_9CARY</name>
<dbReference type="Proteomes" id="UP001153076">
    <property type="component" value="Unassembled WGS sequence"/>
</dbReference>
<evidence type="ECO:0000256" key="2">
    <source>
        <dbReference type="ARBA" id="ARBA00022553"/>
    </source>
</evidence>
<evidence type="ECO:0000256" key="1">
    <source>
        <dbReference type="ARBA" id="ARBA00001946"/>
    </source>
</evidence>
<reference evidence="3" key="1">
    <citation type="submission" date="2022-04" db="EMBL/GenBank/DDBJ databases">
        <title>Carnegiea gigantea Genome sequencing and assembly v2.</title>
        <authorList>
            <person name="Copetti D."/>
            <person name="Sanderson M.J."/>
            <person name="Burquez A."/>
            <person name="Wojciechowski M.F."/>
        </authorList>
    </citation>
    <scope>NUCLEOTIDE SEQUENCE</scope>
    <source>
        <strain evidence="3">SGP5-SGP5p</strain>
        <tissue evidence="3">Aerial part</tissue>
    </source>
</reference>
<dbReference type="PANTHER" id="PTHR42946">
    <property type="entry name" value="PHOSPHOHEXOSE MUTASE"/>
    <property type="match status" value="1"/>
</dbReference>
<protein>
    <submittedName>
        <fullName evidence="3">Uncharacterized protein</fullName>
    </submittedName>
</protein>
<dbReference type="Gene3D" id="3.40.120.10">
    <property type="entry name" value="Alpha-D-Glucose-1,6-Bisphosphate, subunit A, domain 3"/>
    <property type="match status" value="1"/>
</dbReference>
<dbReference type="GO" id="GO:0009570">
    <property type="term" value="C:chloroplast stroma"/>
    <property type="evidence" value="ECO:0007669"/>
    <property type="project" value="TreeGrafter"/>
</dbReference>
<keyword evidence="4" id="KW-1185">Reference proteome</keyword>